<gene>
    <name evidence="2" type="primary">PARPA_11769.1 scaffold 44586</name>
</gene>
<evidence type="ECO:0000313" key="2">
    <source>
        <dbReference type="EMBL" id="CEP17472.1"/>
    </source>
</evidence>
<evidence type="ECO:0000256" key="1">
    <source>
        <dbReference type="SAM" id="MobiDB-lite"/>
    </source>
</evidence>
<dbReference type="Pfam" id="PF15065">
    <property type="entry name" value="NCU-G1"/>
    <property type="match status" value="1"/>
</dbReference>
<keyword evidence="3" id="KW-1185">Reference proteome</keyword>
<feature type="compositionally biased region" description="Basic residues" evidence="1">
    <location>
        <begin position="21"/>
        <end position="32"/>
    </location>
</feature>
<name>A0A0B7NJA3_9FUNG</name>
<accession>A0A0B7NJA3</accession>
<protein>
    <submittedName>
        <fullName evidence="2">Uncharacterized protein</fullName>
    </submittedName>
</protein>
<dbReference type="InterPro" id="IPR029382">
    <property type="entry name" value="NCU-G1"/>
</dbReference>
<dbReference type="STRING" id="35722.A0A0B7NJA3"/>
<organism evidence="2 3">
    <name type="scientific">Parasitella parasitica</name>
    <dbReference type="NCBI Taxonomy" id="35722"/>
    <lineage>
        <taxon>Eukaryota</taxon>
        <taxon>Fungi</taxon>
        <taxon>Fungi incertae sedis</taxon>
        <taxon>Mucoromycota</taxon>
        <taxon>Mucoromycotina</taxon>
        <taxon>Mucoromycetes</taxon>
        <taxon>Mucorales</taxon>
        <taxon>Mucorineae</taxon>
        <taxon>Mucoraceae</taxon>
        <taxon>Parasitella</taxon>
    </lineage>
</organism>
<reference evidence="2 3" key="1">
    <citation type="submission" date="2014-09" db="EMBL/GenBank/DDBJ databases">
        <authorList>
            <person name="Ellenberger Sabrina"/>
        </authorList>
    </citation>
    <scope>NUCLEOTIDE SEQUENCE [LARGE SCALE GENOMIC DNA]</scope>
    <source>
        <strain evidence="2 3">CBS 412.66</strain>
    </source>
</reference>
<dbReference type="EMBL" id="LN733683">
    <property type="protein sequence ID" value="CEP17472.1"/>
    <property type="molecule type" value="Genomic_DNA"/>
</dbReference>
<proteinExistence type="predicted"/>
<dbReference type="OrthoDB" id="2124915at2759"/>
<evidence type="ECO:0000313" key="3">
    <source>
        <dbReference type="Proteomes" id="UP000054107"/>
    </source>
</evidence>
<dbReference type="Proteomes" id="UP000054107">
    <property type="component" value="Unassembled WGS sequence"/>
</dbReference>
<sequence length="484" mass="54515">MQHVLSVESVNSPPVRIERGHGHRGRRRHRHYRHRRRVAGMGPTPKVVSSKGGRGGFGIPPPAHYAHTRAIYSNYAPVYAGGYNSTSRYGYVGEFNPNSIYFWIIPPFKYYSYDLLYHRYQQDNGYYYAPQLTEQGNNSSNVVINGTVNSGNNDNYHYSFNISTNKQYPMADHAFFSTSDYNAHNANFAYRLQFSHLIEFDDTNQNGFYDPDEQVYSVTSLKNLEWQTFQVQNINVANNETQFYFQTSTMTNVIYNNTCCNTTVNDNFTIRITYRTSNSQLNNTAPIVIEPNSLQYDFNVEGFPTVVANARPNARLGLTQLVSSMAHTPIRFDVNTTTPLDVAQHVKTNATYGLSIGDYTQGRSEYQSNVNISDVSFSPPAGINATAVAADVTHSPDDWIWGANTPSSRERSLLLITFPDYITDSNIIGTMNMSFSGFAFLDTDIMNALASDGGLSSFGFYPDEIYKTAAFKNTAGLYHKWGKK</sequence>
<feature type="region of interest" description="Disordered" evidence="1">
    <location>
        <begin position="1"/>
        <end position="32"/>
    </location>
</feature>
<dbReference type="AlphaFoldDB" id="A0A0B7NJA3"/>